<proteinExistence type="inferred from homology"/>
<comment type="subcellular location">
    <subcellularLocation>
        <location evidence="1">Cell membrane</location>
        <topology evidence="1">Lipid-anchor</topology>
    </subcellularLocation>
</comment>
<dbReference type="InterPro" id="IPR050957">
    <property type="entry name" value="BMP_lipoprotein"/>
</dbReference>
<keyword evidence="6" id="KW-0449">Lipoprotein</keyword>
<dbReference type="Gene3D" id="3.40.50.2300">
    <property type="match status" value="2"/>
</dbReference>
<dbReference type="PANTHER" id="PTHR34296:SF2">
    <property type="entry name" value="ABC TRANSPORTER GUANOSINE-BINDING PROTEIN NUPN"/>
    <property type="match status" value="1"/>
</dbReference>
<keyword evidence="3" id="KW-1003">Cell membrane</keyword>
<accession>A0A841F8D8</accession>
<comment type="caution">
    <text evidence="9">The sequence shown here is derived from an EMBL/GenBank/DDBJ whole genome shotgun (WGS) entry which is preliminary data.</text>
</comment>
<evidence type="ECO:0000256" key="7">
    <source>
        <dbReference type="SAM" id="SignalP"/>
    </source>
</evidence>
<dbReference type="InterPro" id="IPR003760">
    <property type="entry name" value="PnrA-like"/>
</dbReference>
<evidence type="ECO:0000313" key="9">
    <source>
        <dbReference type="EMBL" id="MBB6033341.1"/>
    </source>
</evidence>
<dbReference type="SUPFAM" id="SSF53822">
    <property type="entry name" value="Periplasmic binding protein-like I"/>
    <property type="match status" value="1"/>
</dbReference>
<dbReference type="RefSeq" id="WP_184786212.1">
    <property type="nucleotide sequence ID" value="NZ_BONT01000115.1"/>
</dbReference>
<evidence type="ECO:0000256" key="6">
    <source>
        <dbReference type="ARBA" id="ARBA00023288"/>
    </source>
</evidence>
<dbReference type="PANTHER" id="PTHR34296">
    <property type="entry name" value="TRANSCRIPTIONAL ACTIVATOR PROTEIN MED"/>
    <property type="match status" value="1"/>
</dbReference>
<keyword evidence="5" id="KW-0472">Membrane</keyword>
<evidence type="ECO:0000256" key="5">
    <source>
        <dbReference type="ARBA" id="ARBA00023136"/>
    </source>
</evidence>
<keyword evidence="10" id="KW-1185">Reference proteome</keyword>
<gene>
    <name evidence="9" type="ORF">HNR73_001188</name>
</gene>
<sequence length="352" mass="36341">MRVRAGAGILAGTMLLLSACGSAPSDDDGGSGGSFKACMVTDTGGVDDRSFNASVWKGLQDAKTADGDVDPSYVASTTEADYEPNLNAAVDQKCGIVIAVGGLMADATEKIAKANPDTHFAIVDAKIDLPNVYSMQFNTAQAAFQAGYLAAGMSQSKKVATWGGLNIPPVTIFMDGFAEGIEYYNKQKSATVDLLGWDEAKQNGSFANSFADQTAGKNLTANFLSQGADIVMPVAGNSSLGAANVAADNGGSLSLVWVDFDGCDAAPDYCKFFLTSVVKEIPTVVSQSVVDAAKGSPRSGSYVGTLENQGVRIAPFHDFDGKVPAELKAEVEQVGADITAGTIQITSPSQPA</sequence>
<feature type="chain" id="PRO_5032709016" evidence="7">
    <location>
        <begin position="26"/>
        <end position="352"/>
    </location>
</feature>
<keyword evidence="4 7" id="KW-0732">Signal</keyword>
<dbReference type="EMBL" id="JACHGT010000002">
    <property type="protein sequence ID" value="MBB6033341.1"/>
    <property type="molecule type" value="Genomic_DNA"/>
</dbReference>
<evidence type="ECO:0000256" key="3">
    <source>
        <dbReference type="ARBA" id="ARBA00022475"/>
    </source>
</evidence>
<dbReference type="AlphaFoldDB" id="A0A841F8D8"/>
<protein>
    <submittedName>
        <fullName evidence="9">Basic membrane protein A</fullName>
    </submittedName>
</protein>
<dbReference type="CDD" id="cd06354">
    <property type="entry name" value="PBP1_PrnA-like"/>
    <property type="match status" value="1"/>
</dbReference>
<dbReference type="Proteomes" id="UP000548476">
    <property type="component" value="Unassembled WGS sequence"/>
</dbReference>
<evidence type="ECO:0000256" key="1">
    <source>
        <dbReference type="ARBA" id="ARBA00004193"/>
    </source>
</evidence>
<dbReference type="InterPro" id="IPR028082">
    <property type="entry name" value="Peripla_BP_I"/>
</dbReference>
<feature type="domain" description="ABC transporter substrate-binding protein PnrA-like" evidence="8">
    <location>
        <begin position="37"/>
        <end position="318"/>
    </location>
</feature>
<dbReference type="Pfam" id="PF02608">
    <property type="entry name" value="Bmp"/>
    <property type="match status" value="1"/>
</dbReference>
<evidence type="ECO:0000259" key="8">
    <source>
        <dbReference type="Pfam" id="PF02608"/>
    </source>
</evidence>
<feature type="signal peptide" evidence="7">
    <location>
        <begin position="1"/>
        <end position="25"/>
    </location>
</feature>
<evidence type="ECO:0000313" key="10">
    <source>
        <dbReference type="Proteomes" id="UP000548476"/>
    </source>
</evidence>
<dbReference type="GO" id="GO:0005886">
    <property type="term" value="C:plasma membrane"/>
    <property type="evidence" value="ECO:0007669"/>
    <property type="project" value="UniProtKB-SubCell"/>
</dbReference>
<dbReference type="PROSITE" id="PS51257">
    <property type="entry name" value="PROKAR_LIPOPROTEIN"/>
    <property type="match status" value="1"/>
</dbReference>
<comment type="similarity">
    <text evidence="2">Belongs to the BMP lipoprotein family.</text>
</comment>
<evidence type="ECO:0000256" key="4">
    <source>
        <dbReference type="ARBA" id="ARBA00022729"/>
    </source>
</evidence>
<evidence type="ECO:0000256" key="2">
    <source>
        <dbReference type="ARBA" id="ARBA00008610"/>
    </source>
</evidence>
<organism evidence="9 10">
    <name type="scientific">Phytomonospora endophytica</name>
    <dbReference type="NCBI Taxonomy" id="714109"/>
    <lineage>
        <taxon>Bacteria</taxon>
        <taxon>Bacillati</taxon>
        <taxon>Actinomycetota</taxon>
        <taxon>Actinomycetes</taxon>
        <taxon>Micromonosporales</taxon>
        <taxon>Micromonosporaceae</taxon>
        <taxon>Phytomonospora</taxon>
    </lineage>
</organism>
<reference evidence="9 10" key="1">
    <citation type="submission" date="2020-08" db="EMBL/GenBank/DDBJ databases">
        <title>Genomic Encyclopedia of Type Strains, Phase IV (KMG-IV): sequencing the most valuable type-strain genomes for metagenomic binning, comparative biology and taxonomic classification.</title>
        <authorList>
            <person name="Goeker M."/>
        </authorList>
    </citation>
    <scope>NUCLEOTIDE SEQUENCE [LARGE SCALE GENOMIC DNA]</scope>
    <source>
        <strain evidence="9 10">YIM 65646</strain>
    </source>
</reference>
<name>A0A841F8D8_9ACTN</name>